<dbReference type="GO" id="GO:0060271">
    <property type="term" value="P:cilium assembly"/>
    <property type="evidence" value="ECO:0007669"/>
    <property type="project" value="TreeGrafter"/>
</dbReference>
<dbReference type="InterPro" id="IPR001715">
    <property type="entry name" value="CH_dom"/>
</dbReference>
<dbReference type="OrthoDB" id="6288461at2759"/>
<dbReference type="SUPFAM" id="SSF47576">
    <property type="entry name" value="Calponin-homology domain, CH-domain"/>
    <property type="match status" value="1"/>
</dbReference>
<dbReference type="Gene3D" id="1.10.418.10">
    <property type="entry name" value="Calponin-like domain"/>
    <property type="match status" value="1"/>
</dbReference>
<dbReference type="PANTHER" id="PTHR45912">
    <property type="entry name" value="CILIA- AND FLAGELLA-ASSOCIATED PROTEIN 47"/>
    <property type="match status" value="1"/>
</dbReference>
<dbReference type="AlphaFoldDB" id="A0A0R3VZK4"/>
<reference evidence="4" key="1">
    <citation type="submission" date="2017-02" db="UniProtKB">
        <authorList>
            <consortium name="WormBaseParasite"/>
        </authorList>
    </citation>
    <scope>IDENTIFICATION</scope>
</reference>
<dbReference type="SMART" id="SM00033">
    <property type="entry name" value="CH"/>
    <property type="match status" value="1"/>
</dbReference>
<reference evidence="2 3" key="2">
    <citation type="submission" date="2018-11" db="EMBL/GenBank/DDBJ databases">
        <authorList>
            <consortium name="Pathogen Informatics"/>
        </authorList>
    </citation>
    <scope>NUCLEOTIDE SEQUENCE [LARGE SCALE GENOMIC DNA]</scope>
</reference>
<dbReference type="EMBL" id="UYRS01003445">
    <property type="protein sequence ID" value="VDK26359.1"/>
    <property type="molecule type" value="Genomic_DNA"/>
</dbReference>
<dbReference type="WBParaSite" id="TASK_0000284801-mRNA-1">
    <property type="protein sequence ID" value="TASK_0000284801-mRNA-1"/>
    <property type="gene ID" value="TASK_0000284801"/>
</dbReference>
<accession>A0A0R3VZK4</accession>
<evidence type="ECO:0000313" key="4">
    <source>
        <dbReference type="WBParaSite" id="TASK_0000284801-mRNA-1"/>
    </source>
</evidence>
<dbReference type="Proteomes" id="UP000282613">
    <property type="component" value="Unassembled WGS sequence"/>
</dbReference>
<dbReference type="GO" id="GO:0005929">
    <property type="term" value="C:cilium"/>
    <property type="evidence" value="ECO:0007669"/>
    <property type="project" value="TreeGrafter"/>
</dbReference>
<evidence type="ECO:0000313" key="2">
    <source>
        <dbReference type="EMBL" id="VDK26359.1"/>
    </source>
</evidence>
<organism evidence="4">
    <name type="scientific">Taenia asiatica</name>
    <name type="common">Asian tapeworm</name>
    <dbReference type="NCBI Taxonomy" id="60517"/>
    <lineage>
        <taxon>Eukaryota</taxon>
        <taxon>Metazoa</taxon>
        <taxon>Spiralia</taxon>
        <taxon>Lophotrochozoa</taxon>
        <taxon>Platyhelminthes</taxon>
        <taxon>Cestoda</taxon>
        <taxon>Eucestoda</taxon>
        <taxon>Cyclophyllidea</taxon>
        <taxon>Taeniidae</taxon>
        <taxon>Taenia</taxon>
    </lineage>
</organism>
<evidence type="ECO:0000313" key="3">
    <source>
        <dbReference type="Proteomes" id="UP000282613"/>
    </source>
</evidence>
<protein>
    <submittedName>
        <fullName evidence="4">Calponin-homology (CH) domain-containing protein</fullName>
    </submittedName>
</protein>
<dbReference type="PANTHER" id="PTHR45912:SF3">
    <property type="entry name" value="CILIA- AND FLAGELLA-ASSOCIATED PROTEIN 47"/>
    <property type="match status" value="1"/>
</dbReference>
<dbReference type="Pfam" id="PF00307">
    <property type="entry name" value="CH"/>
    <property type="match status" value="1"/>
</dbReference>
<dbReference type="PROSITE" id="PS50021">
    <property type="entry name" value="CH"/>
    <property type="match status" value="1"/>
</dbReference>
<sequence>MRVRLVRRKSTRSRDFFLLQTLEIGEGAEAKLLQWINRTMAHGWAKLREANTQPNVSTLTHLPCPKVKNFHEDLASGLALAAVIASQAPFTVAEVLSEINLDPKSPQLLFHNAVQVVKALELMQLDVDLTPGDIFHPNALHMTLALSRLYRLLPEYKIQSTISFKEFLPSTSPKRIFFWYPGKVIFHEAQQWYFDSLVRPLG</sequence>
<gene>
    <name evidence="2" type="ORF">TASK_LOCUS2849</name>
</gene>
<name>A0A0R3VZK4_TAEAS</name>
<feature type="domain" description="Calponin-homology (CH)" evidence="1">
    <location>
        <begin position="26"/>
        <end position="157"/>
    </location>
</feature>
<keyword evidence="3" id="KW-1185">Reference proteome</keyword>
<evidence type="ECO:0000259" key="1">
    <source>
        <dbReference type="PROSITE" id="PS50021"/>
    </source>
</evidence>
<proteinExistence type="predicted"/>
<dbReference type="InterPro" id="IPR036872">
    <property type="entry name" value="CH_dom_sf"/>
</dbReference>